<reference evidence="1" key="2">
    <citation type="journal article" date="2023" name="Int. J. Mol. Sci.">
        <title>De Novo Assembly and Annotation of 11 Diverse Shrub Willow (Salix) Genomes Reveals Novel Gene Organization in Sex-Linked Regions.</title>
        <authorList>
            <person name="Hyden B."/>
            <person name="Feng K."/>
            <person name="Yates T.B."/>
            <person name="Jawdy S."/>
            <person name="Cereghino C."/>
            <person name="Smart L.B."/>
            <person name="Muchero W."/>
        </authorList>
    </citation>
    <scope>NUCLEOTIDE SEQUENCE</scope>
    <source>
        <tissue evidence="1">Shoot tip</tissue>
    </source>
</reference>
<accession>A0A9Q1A4M5</accession>
<protein>
    <submittedName>
        <fullName evidence="1">SENESCENCE-ASSOCIATED CARBOXYLESTERASE 101</fullName>
    </submittedName>
</protein>
<gene>
    <name evidence="1" type="ORF">OIU74_026967</name>
</gene>
<sequence length="125" mass="13388">MTTFPQFISGLDLANLVVNAGLLQLSCGAIKDLHAETNRNPEFSVRHKLVSQSNCTIIAFATPAISAKDTVLQGGDLVSSSALKEQGFPLFESLCSKGNPSFSVHGAAITLFKAYFQELSLLKDQ</sequence>
<organism evidence="1 2">
    <name type="scientific">Salix koriyanagi</name>
    <dbReference type="NCBI Taxonomy" id="2511006"/>
    <lineage>
        <taxon>Eukaryota</taxon>
        <taxon>Viridiplantae</taxon>
        <taxon>Streptophyta</taxon>
        <taxon>Embryophyta</taxon>
        <taxon>Tracheophyta</taxon>
        <taxon>Spermatophyta</taxon>
        <taxon>Magnoliopsida</taxon>
        <taxon>eudicotyledons</taxon>
        <taxon>Gunneridae</taxon>
        <taxon>Pentapetalae</taxon>
        <taxon>rosids</taxon>
        <taxon>fabids</taxon>
        <taxon>Malpighiales</taxon>
        <taxon>Salicaceae</taxon>
        <taxon>Saliceae</taxon>
        <taxon>Salix</taxon>
    </lineage>
</organism>
<dbReference type="PANTHER" id="PTHR46898">
    <property type="entry name" value="SENESCENCE-ASSOCIATED CARBOXYLESTERASE 101"/>
    <property type="match status" value="1"/>
</dbReference>
<dbReference type="Proteomes" id="UP001151752">
    <property type="component" value="Chromosome 13"/>
</dbReference>
<evidence type="ECO:0000313" key="1">
    <source>
        <dbReference type="EMBL" id="KAJ6757799.1"/>
    </source>
</evidence>
<dbReference type="AlphaFoldDB" id="A0A9Q1A4M5"/>
<dbReference type="InterPro" id="IPR044603">
    <property type="entry name" value="SAG101-like"/>
</dbReference>
<dbReference type="PANTHER" id="PTHR46898:SF3">
    <property type="entry name" value="FUNGAL LIPASE-LIKE DOMAIN-CONTAINING PROTEIN"/>
    <property type="match status" value="1"/>
</dbReference>
<dbReference type="GO" id="GO:0052689">
    <property type="term" value="F:carboxylic ester hydrolase activity"/>
    <property type="evidence" value="ECO:0007669"/>
    <property type="project" value="InterPro"/>
</dbReference>
<name>A0A9Q1A4M5_9ROSI</name>
<proteinExistence type="predicted"/>
<evidence type="ECO:0000313" key="2">
    <source>
        <dbReference type="Proteomes" id="UP001151752"/>
    </source>
</evidence>
<dbReference type="EMBL" id="JAPFFM010000007">
    <property type="protein sequence ID" value="KAJ6757799.1"/>
    <property type="molecule type" value="Genomic_DNA"/>
</dbReference>
<keyword evidence="2" id="KW-1185">Reference proteome</keyword>
<dbReference type="GO" id="GO:0006952">
    <property type="term" value="P:defense response"/>
    <property type="evidence" value="ECO:0007669"/>
    <property type="project" value="InterPro"/>
</dbReference>
<comment type="caution">
    <text evidence="1">The sequence shown here is derived from an EMBL/GenBank/DDBJ whole genome shotgun (WGS) entry which is preliminary data.</text>
</comment>
<reference evidence="1" key="1">
    <citation type="submission" date="2022-11" db="EMBL/GenBank/DDBJ databases">
        <authorList>
            <person name="Hyden B.L."/>
            <person name="Feng K."/>
            <person name="Yates T."/>
            <person name="Jawdy S."/>
            <person name="Smart L.B."/>
            <person name="Muchero W."/>
        </authorList>
    </citation>
    <scope>NUCLEOTIDE SEQUENCE</scope>
    <source>
        <tissue evidence="1">Shoot tip</tissue>
    </source>
</reference>
<feature type="non-terminal residue" evidence="1">
    <location>
        <position position="125"/>
    </location>
</feature>